<evidence type="ECO:0000313" key="3">
    <source>
        <dbReference type="EMBL" id="GAA4001630.1"/>
    </source>
</evidence>
<evidence type="ECO:0000259" key="2">
    <source>
        <dbReference type="Pfam" id="PF07589"/>
    </source>
</evidence>
<dbReference type="Pfam" id="PF07589">
    <property type="entry name" value="PEP-CTERM"/>
    <property type="match status" value="1"/>
</dbReference>
<reference evidence="4" key="1">
    <citation type="journal article" date="2019" name="Int. J. Syst. Evol. Microbiol.">
        <title>The Global Catalogue of Microorganisms (GCM) 10K type strain sequencing project: providing services to taxonomists for standard genome sequencing and annotation.</title>
        <authorList>
            <consortium name="The Broad Institute Genomics Platform"/>
            <consortium name="The Broad Institute Genome Sequencing Center for Infectious Disease"/>
            <person name="Wu L."/>
            <person name="Ma J."/>
        </authorList>
    </citation>
    <scope>NUCLEOTIDE SEQUENCE [LARGE SCALE GENOMIC DNA]</scope>
    <source>
        <strain evidence="4">JCM 16603</strain>
    </source>
</reference>
<dbReference type="NCBIfam" id="TIGR02595">
    <property type="entry name" value="PEP_CTERM"/>
    <property type="match status" value="1"/>
</dbReference>
<feature type="chain" id="PRO_5047083890" description="Ice-binding protein C-terminal domain-containing protein" evidence="1">
    <location>
        <begin position="19"/>
        <end position="170"/>
    </location>
</feature>
<protein>
    <recommendedName>
        <fullName evidence="2">Ice-binding protein C-terminal domain-containing protein</fullName>
    </recommendedName>
</protein>
<dbReference type="Proteomes" id="UP001501310">
    <property type="component" value="Unassembled WGS sequence"/>
</dbReference>
<dbReference type="EMBL" id="BAAAZD010000001">
    <property type="protein sequence ID" value="GAA4001630.1"/>
    <property type="molecule type" value="Genomic_DNA"/>
</dbReference>
<name>A0ABP7RSV2_9SPHN</name>
<feature type="domain" description="Ice-binding protein C-terminal" evidence="2">
    <location>
        <begin position="136"/>
        <end position="158"/>
    </location>
</feature>
<keyword evidence="4" id="KW-1185">Reference proteome</keyword>
<gene>
    <name evidence="3" type="ORF">GCM10022211_10750</name>
</gene>
<accession>A0ABP7RSV2</accession>
<keyword evidence="1" id="KW-0732">Signal</keyword>
<dbReference type="NCBIfam" id="NF035944">
    <property type="entry name" value="PEPxxWA-CTERM"/>
    <property type="match status" value="1"/>
</dbReference>
<proteinExistence type="predicted"/>
<organism evidence="3 4">
    <name type="scientific">Sphingomonas humi</name>
    <dbReference type="NCBI Taxonomy" id="335630"/>
    <lineage>
        <taxon>Bacteria</taxon>
        <taxon>Pseudomonadati</taxon>
        <taxon>Pseudomonadota</taxon>
        <taxon>Alphaproteobacteria</taxon>
        <taxon>Sphingomonadales</taxon>
        <taxon>Sphingomonadaceae</taxon>
        <taxon>Sphingomonas</taxon>
    </lineage>
</organism>
<evidence type="ECO:0000256" key="1">
    <source>
        <dbReference type="SAM" id="SignalP"/>
    </source>
</evidence>
<feature type="signal peptide" evidence="1">
    <location>
        <begin position="1"/>
        <end position="18"/>
    </location>
</feature>
<sequence length="170" mass="17714">MLGILAACLLGLAAPANAALVQLGISGAVDGTKQTIVCGPSSPMSCITDNKGSLRTDGYQNSFDFLINPIDLKQGANSFEFGGLRNGGVWTGTIFNDNGVLTGSNLLYRFETGNFPTQTIGAYSIRATATTFRVTAVPEPGTWALMLVGFLVVGSALRQQPRRASLPAAA</sequence>
<dbReference type="InterPro" id="IPR013424">
    <property type="entry name" value="Ice-binding_C"/>
</dbReference>
<evidence type="ECO:0000313" key="4">
    <source>
        <dbReference type="Proteomes" id="UP001501310"/>
    </source>
</evidence>
<comment type="caution">
    <text evidence="3">The sequence shown here is derived from an EMBL/GenBank/DDBJ whole genome shotgun (WGS) entry which is preliminary data.</text>
</comment>